<dbReference type="OrthoDB" id="9782481at2"/>
<dbReference type="Proteomes" id="UP000255036">
    <property type="component" value="Unassembled WGS sequence"/>
</dbReference>
<keyword evidence="4" id="KW-1185">Reference proteome</keyword>
<dbReference type="InterPro" id="IPR011642">
    <property type="entry name" value="Gate_dom"/>
</dbReference>
<evidence type="ECO:0000259" key="2">
    <source>
        <dbReference type="Pfam" id="PF07670"/>
    </source>
</evidence>
<evidence type="ECO:0000256" key="1">
    <source>
        <dbReference type="SAM" id="Phobius"/>
    </source>
</evidence>
<dbReference type="EMBL" id="QRCT01000045">
    <property type="protein sequence ID" value="RDU22837.1"/>
    <property type="molecule type" value="Genomic_DNA"/>
</dbReference>
<sequence length="192" mass="20763">MLNYLWGFMILIGIVYGTLNGRIAEITNAALESSKEAVTLCITMTGVMAFWVGLMKIAEKSGLIQSMTNKMSPLIRFLFPNIPKEHDANKHIATNIIANILGLGWAATPAGLKAMESLSTLNKKSEVASKEMCTFLIVNISSLQLIPVNIIAYRCQYGSVNPTLIVGPAIIATSLSTIVGITFAKVMEKLAK</sequence>
<gene>
    <name evidence="3" type="ORF">DWV06_12890</name>
</gene>
<comment type="caution">
    <text evidence="3">The sequence shown here is derived from an EMBL/GenBank/DDBJ whole genome shotgun (WGS) entry which is preliminary data.</text>
</comment>
<feature type="transmembrane region" description="Helical" evidence="1">
    <location>
        <begin position="165"/>
        <end position="184"/>
    </location>
</feature>
<organism evidence="3 4">
    <name type="scientific">Anaerosacchariphilus polymeriproducens</name>
    <dbReference type="NCBI Taxonomy" id="1812858"/>
    <lineage>
        <taxon>Bacteria</taxon>
        <taxon>Bacillati</taxon>
        <taxon>Bacillota</taxon>
        <taxon>Clostridia</taxon>
        <taxon>Lachnospirales</taxon>
        <taxon>Lachnospiraceae</taxon>
        <taxon>Anaerosacchariphilus</taxon>
    </lineage>
</organism>
<name>A0A371ATD7_9FIRM</name>
<dbReference type="RefSeq" id="WP_115482599.1">
    <property type="nucleotide sequence ID" value="NZ_QRCT01000045.1"/>
</dbReference>
<feature type="transmembrane region" description="Helical" evidence="1">
    <location>
        <begin position="92"/>
        <end position="112"/>
    </location>
</feature>
<feature type="transmembrane region" description="Helical" evidence="1">
    <location>
        <begin position="6"/>
        <end position="25"/>
    </location>
</feature>
<keyword evidence="1" id="KW-0472">Membrane</keyword>
<feature type="transmembrane region" description="Helical" evidence="1">
    <location>
        <begin position="37"/>
        <end position="58"/>
    </location>
</feature>
<accession>A0A371ATD7</accession>
<feature type="transmembrane region" description="Helical" evidence="1">
    <location>
        <begin position="133"/>
        <end position="153"/>
    </location>
</feature>
<proteinExistence type="predicted"/>
<protein>
    <submittedName>
        <fullName evidence="3">Nucleoside recognition protein</fullName>
    </submittedName>
</protein>
<feature type="domain" description="Nucleoside transporter/FeoB GTPase Gate" evidence="2">
    <location>
        <begin position="42"/>
        <end position="150"/>
    </location>
</feature>
<evidence type="ECO:0000313" key="4">
    <source>
        <dbReference type="Proteomes" id="UP000255036"/>
    </source>
</evidence>
<keyword evidence="1" id="KW-0812">Transmembrane</keyword>
<reference evidence="3 4" key="1">
    <citation type="submission" date="2018-07" db="EMBL/GenBank/DDBJ databases">
        <title>Anaerosacharophilus polymeroproducens gen. nov. sp. nov., an anaerobic bacterium isolated from salt field.</title>
        <authorList>
            <person name="Kim W."/>
            <person name="Yang S.-H."/>
            <person name="Oh J."/>
            <person name="Lee J.-H."/>
            <person name="Kwon K.K."/>
        </authorList>
    </citation>
    <scope>NUCLEOTIDE SEQUENCE [LARGE SCALE GENOMIC DNA]</scope>
    <source>
        <strain evidence="3 4">MCWD5</strain>
    </source>
</reference>
<evidence type="ECO:0000313" key="3">
    <source>
        <dbReference type="EMBL" id="RDU22837.1"/>
    </source>
</evidence>
<keyword evidence="1" id="KW-1133">Transmembrane helix</keyword>
<dbReference type="Pfam" id="PF07670">
    <property type="entry name" value="Gate"/>
    <property type="match status" value="1"/>
</dbReference>
<dbReference type="AlphaFoldDB" id="A0A371ATD7"/>